<organism evidence="1 2">
    <name type="scientific">Lentinula aff. lateritia</name>
    <dbReference type="NCBI Taxonomy" id="2804960"/>
    <lineage>
        <taxon>Eukaryota</taxon>
        <taxon>Fungi</taxon>
        <taxon>Dikarya</taxon>
        <taxon>Basidiomycota</taxon>
        <taxon>Agaricomycotina</taxon>
        <taxon>Agaricomycetes</taxon>
        <taxon>Agaricomycetidae</taxon>
        <taxon>Agaricales</taxon>
        <taxon>Marasmiineae</taxon>
        <taxon>Omphalotaceae</taxon>
        <taxon>Lentinula</taxon>
    </lineage>
</organism>
<gene>
    <name evidence="1" type="ORF">F5876DRAFT_77088</name>
</gene>
<keyword evidence="2" id="KW-1185">Reference proteome</keyword>
<dbReference type="Proteomes" id="UP001163835">
    <property type="component" value="Unassembled WGS sequence"/>
</dbReference>
<sequence length="600" mass="65981">MALNGWHIGELSIRQKMKFSEDPSLDGMYTWISEELDPGHAQFHSECHFLPATTVDSDGRPWSSILAPGEGRPGNSFIRYIGGSRLRLESVFTSRRGGGIRSQDLFHEHERSGDNRVVLEVTINETIGNCPKYINLRHLSPHPNTHPKVMTERLHLQKDDRLPAELIDFILASDTVFLGTTYVALEKDAALFPSHLGMNQRGGRKGFIRVSLRDQRTLVLPDFSGNRILTSLGNIEASSLASFTFVDFESGAILYLTGEAKNLVGEDAQRIMPLHTQMALTTLFVTGYIFVLDALPVRQTVGTHAEQSPYSPPLRFLAEEAGGRIISSNPNQTVLLSRIDMHSSSIATFWFQSSVPLTIIPGQAAILSFADLLGKPKYAHMAPSNPKSLNDDRVRTWTVSDSSTHEFALTMREIPGGVVTGALFNLARALAKSRPELLTNASDLEIRLGLVGFSGSFCLPSPAKDSDVKLLWIAGGIGFTPFLRKLKALKADNSGCRWDIHMVLSTRDPDVLLPLLMKAADSTGDKVKFMLDVFTSSKVTAMSGSIDNVRIHSERVDSNYLRSTDSSQKIYLCGPKPFEQAVLGGLANSAHQVIVEGFAY</sequence>
<dbReference type="EMBL" id="MU795118">
    <property type="protein sequence ID" value="KAJ3810132.1"/>
    <property type="molecule type" value="Genomic_DNA"/>
</dbReference>
<proteinExistence type="predicted"/>
<protein>
    <submittedName>
        <fullName evidence="1">Uncharacterized protein</fullName>
    </submittedName>
</protein>
<accession>A0ACC1TZD2</accession>
<comment type="caution">
    <text evidence="1">The sequence shown here is derived from an EMBL/GenBank/DDBJ whole genome shotgun (WGS) entry which is preliminary data.</text>
</comment>
<reference evidence="1" key="1">
    <citation type="submission" date="2022-09" db="EMBL/GenBank/DDBJ databases">
        <title>A Global Phylogenomic Analysis of the Shiitake Genus Lentinula.</title>
        <authorList>
            <consortium name="DOE Joint Genome Institute"/>
            <person name="Sierra-Patev S."/>
            <person name="Min B."/>
            <person name="Naranjo-Ortiz M."/>
            <person name="Looney B."/>
            <person name="Konkel Z."/>
            <person name="Slot J.C."/>
            <person name="Sakamoto Y."/>
            <person name="Steenwyk J.L."/>
            <person name="Rokas A."/>
            <person name="Carro J."/>
            <person name="Camarero S."/>
            <person name="Ferreira P."/>
            <person name="Molpeceres G."/>
            <person name="Ruiz-Duenas F.J."/>
            <person name="Serrano A."/>
            <person name="Henrissat B."/>
            <person name="Drula E."/>
            <person name="Hughes K.W."/>
            <person name="Mata J.L."/>
            <person name="Ishikawa N.K."/>
            <person name="Vargas-Isla R."/>
            <person name="Ushijima S."/>
            <person name="Smith C.A."/>
            <person name="Ahrendt S."/>
            <person name="Andreopoulos W."/>
            <person name="He G."/>
            <person name="Labutti K."/>
            <person name="Lipzen A."/>
            <person name="Ng V."/>
            <person name="Riley R."/>
            <person name="Sandor L."/>
            <person name="Barry K."/>
            <person name="Martinez A.T."/>
            <person name="Xiao Y."/>
            <person name="Gibbons J.G."/>
            <person name="Terashima K."/>
            <person name="Grigoriev I.V."/>
            <person name="Hibbett D.S."/>
        </authorList>
    </citation>
    <scope>NUCLEOTIDE SEQUENCE</scope>
    <source>
        <strain evidence="1">TMI1499</strain>
    </source>
</reference>
<evidence type="ECO:0000313" key="1">
    <source>
        <dbReference type="EMBL" id="KAJ3810132.1"/>
    </source>
</evidence>
<evidence type="ECO:0000313" key="2">
    <source>
        <dbReference type="Proteomes" id="UP001163835"/>
    </source>
</evidence>
<name>A0ACC1TZD2_9AGAR</name>